<dbReference type="Proteomes" id="UP000024332">
    <property type="component" value="Unassembled WGS sequence"/>
</dbReference>
<dbReference type="InterPro" id="IPR052902">
    <property type="entry name" value="ABC-2_transporter"/>
</dbReference>
<dbReference type="PANTHER" id="PTHR43027:SF1">
    <property type="entry name" value="DOXORUBICIN RESISTANCE ABC TRANSPORTER PERMEASE PROTEIN DRRC-RELATED"/>
    <property type="match status" value="1"/>
</dbReference>
<comment type="subcellular location">
    <subcellularLocation>
        <location evidence="1">Membrane</location>
        <topology evidence="1">Multi-pass membrane protein</topology>
    </subcellularLocation>
</comment>
<keyword evidence="4 5" id="KW-0472">Membrane</keyword>
<feature type="transmembrane region" description="Helical" evidence="5">
    <location>
        <begin position="307"/>
        <end position="325"/>
    </location>
</feature>
<sequence length="331" mass="36468">MRRIIYTAKAIIKDNLSNKTTIFFVIAFPLFLAMIFAFAFGAVNHTVETVVVNQQGLGRFLNTSAMFIGITSNISVHSALLHNYFVVNVSKNDTIIYYPSNYGYLVPSLKALILEYKSNDSSMVFTLYSGKGFTGSEFVISGMIGVIALSNGVFGVTGVSTGYYRDKLVDRLAASPLKNHEWVISLMIYELVITLISIVPLFLLGIALGFIPAIGVLFIVFLLLGTLTFSGLGAVIVGITPKEKIFVSQIAANIITFPLIFLSNAFFPTVDFPGIIRYIVEYQPVSILNDIIRGLIVYRVPPSPFNILYIFLLTLVLVMLGGKTLRLREAD</sequence>
<keyword evidence="8" id="KW-1185">Reference proteome</keyword>
<dbReference type="EMBL" id="JFZT01000044">
    <property type="protein sequence ID" value="EZQ04789.1"/>
    <property type="molecule type" value="Genomic_DNA"/>
</dbReference>
<dbReference type="GO" id="GO:0016020">
    <property type="term" value="C:membrane"/>
    <property type="evidence" value="ECO:0007669"/>
    <property type="project" value="UniProtKB-SubCell"/>
</dbReference>
<evidence type="ECO:0000259" key="6">
    <source>
        <dbReference type="PROSITE" id="PS51012"/>
    </source>
</evidence>
<dbReference type="InterPro" id="IPR047817">
    <property type="entry name" value="ABC2_TM_bact-type"/>
</dbReference>
<dbReference type="GO" id="GO:0140359">
    <property type="term" value="F:ABC-type transporter activity"/>
    <property type="evidence" value="ECO:0007669"/>
    <property type="project" value="InterPro"/>
</dbReference>
<evidence type="ECO:0000256" key="2">
    <source>
        <dbReference type="ARBA" id="ARBA00022692"/>
    </source>
</evidence>
<keyword evidence="3 5" id="KW-1133">Transmembrane helix</keyword>
<feature type="transmembrane region" description="Helical" evidence="5">
    <location>
        <begin position="182"/>
        <end position="208"/>
    </location>
</feature>
<protein>
    <submittedName>
        <fullName evidence="7">ABC transporter</fullName>
    </submittedName>
</protein>
<dbReference type="OrthoDB" id="37087at2157"/>
<dbReference type="PROSITE" id="PS51012">
    <property type="entry name" value="ABC_TM2"/>
    <property type="match status" value="1"/>
</dbReference>
<organism evidence="7 8">
    <name type="scientific">Candidatus Acidianus copahuensis</name>
    <dbReference type="NCBI Taxonomy" id="1160895"/>
    <lineage>
        <taxon>Archaea</taxon>
        <taxon>Thermoproteota</taxon>
        <taxon>Thermoprotei</taxon>
        <taxon>Sulfolobales</taxon>
        <taxon>Sulfolobaceae</taxon>
        <taxon>Acidianus</taxon>
    </lineage>
</organism>
<evidence type="ECO:0000256" key="3">
    <source>
        <dbReference type="ARBA" id="ARBA00022989"/>
    </source>
</evidence>
<evidence type="ECO:0000256" key="4">
    <source>
        <dbReference type="ARBA" id="ARBA00023136"/>
    </source>
</evidence>
<feature type="transmembrane region" description="Helical" evidence="5">
    <location>
        <begin position="138"/>
        <end position="161"/>
    </location>
</feature>
<feature type="transmembrane region" description="Helical" evidence="5">
    <location>
        <begin position="214"/>
        <end position="239"/>
    </location>
</feature>
<dbReference type="STRING" id="1160895.CM19_07320"/>
<name>A0A031LNS7_9CREN</name>
<reference evidence="7 8" key="1">
    <citation type="submission" date="2014-03" db="EMBL/GenBank/DDBJ databases">
        <title>Draft genome sequence of the novel thermoacidophilic archaea Acidianus copahuensis ALE1 strain, isolated from Copahue volcanic area in Neuquen Argentina.</title>
        <authorList>
            <person name="Urbieta M.S."/>
            <person name="Rascovan N."/>
            <person name="Castro C."/>
            <person name="Revale S."/>
            <person name="Giaveno M.A."/>
            <person name="Vazquez M.P."/>
            <person name="Donati E.R."/>
        </authorList>
    </citation>
    <scope>NUCLEOTIDE SEQUENCE [LARGE SCALE GENOMIC DNA]</scope>
    <source>
        <strain evidence="7 8">ALE1</strain>
    </source>
</reference>
<evidence type="ECO:0000313" key="8">
    <source>
        <dbReference type="Proteomes" id="UP000024332"/>
    </source>
</evidence>
<feature type="domain" description="ABC transmembrane type-2" evidence="6">
    <location>
        <begin position="98"/>
        <end position="328"/>
    </location>
</feature>
<comment type="caution">
    <text evidence="7">The sequence shown here is derived from an EMBL/GenBank/DDBJ whole genome shotgun (WGS) entry which is preliminary data.</text>
</comment>
<gene>
    <name evidence="7" type="ORF">CM19_07320</name>
</gene>
<evidence type="ECO:0000256" key="1">
    <source>
        <dbReference type="ARBA" id="ARBA00004141"/>
    </source>
</evidence>
<dbReference type="Pfam" id="PF01061">
    <property type="entry name" value="ABC2_membrane"/>
    <property type="match status" value="1"/>
</dbReference>
<dbReference type="AlphaFoldDB" id="A0A031LNS7"/>
<dbReference type="InterPro" id="IPR013525">
    <property type="entry name" value="ABC2_TM"/>
</dbReference>
<proteinExistence type="predicted"/>
<evidence type="ECO:0000313" key="7">
    <source>
        <dbReference type="EMBL" id="EZQ04789.1"/>
    </source>
</evidence>
<evidence type="ECO:0000256" key="5">
    <source>
        <dbReference type="SAM" id="Phobius"/>
    </source>
</evidence>
<accession>A0A031LNS7</accession>
<dbReference type="RefSeq" id="WP_048099718.1">
    <property type="nucleotide sequence ID" value="NZ_JFZT01000044.1"/>
</dbReference>
<feature type="transmembrane region" description="Helical" evidence="5">
    <location>
        <begin position="21"/>
        <end position="43"/>
    </location>
</feature>
<keyword evidence="2 5" id="KW-0812">Transmembrane</keyword>
<dbReference type="PANTHER" id="PTHR43027">
    <property type="entry name" value="DOXORUBICIN RESISTANCE ABC TRANSPORTER PERMEASE PROTEIN DRRC-RELATED"/>
    <property type="match status" value="1"/>
</dbReference>
<feature type="transmembrane region" description="Helical" evidence="5">
    <location>
        <begin position="246"/>
        <end position="267"/>
    </location>
</feature>